<dbReference type="CDD" id="cd00082">
    <property type="entry name" value="HisKA"/>
    <property type="match status" value="1"/>
</dbReference>
<evidence type="ECO:0000313" key="10">
    <source>
        <dbReference type="EMBL" id="BAY84823.1"/>
    </source>
</evidence>
<keyword evidence="8" id="KW-0902">Two-component regulatory system</keyword>
<proteinExistence type="predicted"/>
<dbReference type="Gene3D" id="1.10.287.130">
    <property type="match status" value="1"/>
</dbReference>
<evidence type="ECO:0000256" key="7">
    <source>
        <dbReference type="ARBA" id="ARBA00022840"/>
    </source>
</evidence>
<evidence type="ECO:0000256" key="8">
    <source>
        <dbReference type="ARBA" id="ARBA00023012"/>
    </source>
</evidence>
<dbReference type="InterPro" id="IPR003661">
    <property type="entry name" value="HisK_dim/P_dom"/>
</dbReference>
<dbReference type="AlphaFoldDB" id="A0A1Z4LUC4"/>
<dbReference type="SUPFAM" id="SSF55781">
    <property type="entry name" value="GAF domain-like"/>
    <property type="match status" value="1"/>
</dbReference>
<feature type="domain" description="Histidine kinase" evidence="9">
    <location>
        <begin position="222"/>
        <end position="430"/>
    </location>
</feature>
<evidence type="ECO:0000256" key="3">
    <source>
        <dbReference type="ARBA" id="ARBA00022553"/>
    </source>
</evidence>
<evidence type="ECO:0000256" key="6">
    <source>
        <dbReference type="ARBA" id="ARBA00022777"/>
    </source>
</evidence>
<evidence type="ECO:0000256" key="2">
    <source>
        <dbReference type="ARBA" id="ARBA00012438"/>
    </source>
</evidence>
<dbReference type="GO" id="GO:0000155">
    <property type="term" value="F:phosphorelay sensor kinase activity"/>
    <property type="evidence" value="ECO:0007669"/>
    <property type="project" value="InterPro"/>
</dbReference>
<keyword evidence="5" id="KW-0547">Nucleotide-binding</keyword>
<protein>
    <recommendedName>
        <fullName evidence="2">histidine kinase</fullName>
        <ecNumber evidence="2">2.7.13.3</ecNumber>
    </recommendedName>
</protein>
<keyword evidence="6 10" id="KW-0418">Kinase</keyword>
<comment type="catalytic activity">
    <reaction evidence="1">
        <text>ATP + protein L-histidine = ADP + protein N-phospho-L-histidine.</text>
        <dbReference type="EC" id="2.7.13.3"/>
    </reaction>
</comment>
<dbReference type="PRINTS" id="PR00344">
    <property type="entry name" value="BCTRLSENSOR"/>
</dbReference>
<dbReference type="SUPFAM" id="SSF55874">
    <property type="entry name" value="ATPase domain of HSP90 chaperone/DNA topoisomerase II/histidine kinase"/>
    <property type="match status" value="1"/>
</dbReference>
<evidence type="ECO:0000256" key="1">
    <source>
        <dbReference type="ARBA" id="ARBA00000085"/>
    </source>
</evidence>
<gene>
    <name evidence="10" type="ORF">NIES267_43200</name>
</gene>
<dbReference type="Pfam" id="PF00512">
    <property type="entry name" value="HisKA"/>
    <property type="match status" value="1"/>
</dbReference>
<name>A0A1Z4LUC4_9CYAN</name>
<dbReference type="InterPro" id="IPR003594">
    <property type="entry name" value="HATPase_dom"/>
</dbReference>
<organism evidence="10 11">
    <name type="scientific">Calothrix parasitica NIES-267</name>
    <dbReference type="NCBI Taxonomy" id="1973488"/>
    <lineage>
        <taxon>Bacteria</taxon>
        <taxon>Bacillati</taxon>
        <taxon>Cyanobacteriota</taxon>
        <taxon>Cyanophyceae</taxon>
        <taxon>Nostocales</taxon>
        <taxon>Calotrichaceae</taxon>
        <taxon>Calothrix</taxon>
    </lineage>
</organism>
<keyword evidence="11" id="KW-1185">Reference proteome</keyword>
<dbReference type="SMART" id="SM00387">
    <property type="entry name" value="HATPase_c"/>
    <property type="match status" value="1"/>
</dbReference>
<dbReference type="Pfam" id="PF02518">
    <property type="entry name" value="HATPase_c"/>
    <property type="match status" value="1"/>
</dbReference>
<dbReference type="InterPro" id="IPR036097">
    <property type="entry name" value="HisK_dim/P_sf"/>
</dbReference>
<evidence type="ECO:0000313" key="11">
    <source>
        <dbReference type="Proteomes" id="UP000218418"/>
    </source>
</evidence>
<keyword evidence="3" id="KW-0597">Phosphoprotein</keyword>
<accession>A0A1Z4LUC4</accession>
<dbReference type="InterPro" id="IPR004358">
    <property type="entry name" value="Sig_transdc_His_kin-like_C"/>
</dbReference>
<dbReference type="Gene3D" id="3.30.450.40">
    <property type="match status" value="1"/>
</dbReference>
<dbReference type="EMBL" id="AP018227">
    <property type="protein sequence ID" value="BAY84823.1"/>
    <property type="molecule type" value="Genomic_DNA"/>
</dbReference>
<dbReference type="Gene3D" id="3.30.565.10">
    <property type="entry name" value="Histidine kinase-like ATPase, C-terminal domain"/>
    <property type="match status" value="1"/>
</dbReference>
<evidence type="ECO:0000259" key="9">
    <source>
        <dbReference type="PROSITE" id="PS50109"/>
    </source>
</evidence>
<dbReference type="InterPro" id="IPR036890">
    <property type="entry name" value="HATPase_C_sf"/>
</dbReference>
<dbReference type="OrthoDB" id="9815750at2"/>
<dbReference type="PROSITE" id="PS50109">
    <property type="entry name" value="HIS_KIN"/>
    <property type="match status" value="1"/>
</dbReference>
<dbReference type="InterPro" id="IPR029016">
    <property type="entry name" value="GAF-like_dom_sf"/>
</dbReference>
<dbReference type="CDD" id="cd00075">
    <property type="entry name" value="HATPase"/>
    <property type="match status" value="1"/>
</dbReference>
<dbReference type="PANTHER" id="PTHR43065:SF10">
    <property type="entry name" value="PEROXIDE STRESS-ACTIVATED HISTIDINE KINASE MAK3"/>
    <property type="match status" value="1"/>
</dbReference>
<dbReference type="PANTHER" id="PTHR43065">
    <property type="entry name" value="SENSOR HISTIDINE KINASE"/>
    <property type="match status" value="1"/>
</dbReference>
<dbReference type="SUPFAM" id="SSF47384">
    <property type="entry name" value="Homodimeric domain of signal transducing histidine kinase"/>
    <property type="match status" value="1"/>
</dbReference>
<dbReference type="Proteomes" id="UP000218418">
    <property type="component" value="Chromosome"/>
</dbReference>
<keyword evidence="7" id="KW-0067">ATP-binding</keyword>
<evidence type="ECO:0000256" key="4">
    <source>
        <dbReference type="ARBA" id="ARBA00022679"/>
    </source>
</evidence>
<dbReference type="EC" id="2.7.13.3" evidence="2"/>
<reference evidence="10 11" key="1">
    <citation type="submission" date="2017-06" db="EMBL/GenBank/DDBJ databases">
        <title>Genome sequencing of cyanobaciteial culture collection at National Institute for Environmental Studies (NIES).</title>
        <authorList>
            <person name="Hirose Y."/>
            <person name="Shimura Y."/>
            <person name="Fujisawa T."/>
            <person name="Nakamura Y."/>
            <person name="Kawachi M."/>
        </authorList>
    </citation>
    <scope>NUCLEOTIDE SEQUENCE [LARGE SCALE GENOMIC DNA]</scope>
    <source>
        <strain evidence="10 11">NIES-267</strain>
    </source>
</reference>
<dbReference type="SMART" id="SM00388">
    <property type="entry name" value="HisKA"/>
    <property type="match status" value="1"/>
</dbReference>
<evidence type="ECO:0000256" key="5">
    <source>
        <dbReference type="ARBA" id="ARBA00022741"/>
    </source>
</evidence>
<keyword evidence="4" id="KW-0808">Transferase</keyword>
<dbReference type="GO" id="GO:0005524">
    <property type="term" value="F:ATP binding"/>
    <property type="evidence" value="ECO:0007669"/>
    <property type="project" value="UniProtKB-KW"/>
</dbReference>
<dbReference type="InterPro" id="IPR005467">
    <property type="entry name" value="His_kinase_dom"/>
</dbReference>
<sequence length="430" mass="48479">MRCFRLELGETNFGGVLAIKSMKSNLINLNKSDCEQKYQSEQTFVTTSSTVAISQSQELGNFLYKTACKISKLVNCSQLIIIICQGSNLQIIASNHTKFQAEKHKNLIKKTIKYIKQNREYKKAFNEYIYIPLQIITGEIVGAICALKKQALSYTKEEILTLEMFAELAATRIDNYRLNQQQKKMGSIFKTKIAAYTKELNVVKAKLERSNHLAKVGEFTASIIHEIRNSLTIVKMGLEYFKKIDNLPHLAQECLLLSTSEEKRLERLLQEILLYSKPNNLQLSELDVNSLIEKSLTLIGEMPQAKGRIIEFKPFPQPISILGDADKLKQIFINLLRNACEAVESGELIKWRVCYPNEDYVRISINNGGSPISSFNLSKLTQPFYSTKSDGTGLGLSIVEQIVKAHGGKLLIQSNLTTGTTVDVELPRAR</sequence>